<dbReference type="PANTHER" id="PTHR11850">
    <property type="entry name" value="HOMEOBOX PROTEIN TRANSCRIPTION FACTORS"/>
    <property type="match status" value="1"/>
</dbReference>
<dbReference type="InterPro" id="IPR001356">
    <property type="entry name" value="HD"/>
</dbReference>
<proteinExistence type="inferred from homology"/>
<evidence type="ECO:0000256" key="4">
    <source>
        <dbReference type="ARBA" id="ARBA00023125"/>
    </source>
</evidence>
<dbReference type="OrthoDB" id="10056939at2759"/>
<dbReference type="Gene3D" id="1.10.10.60">
    <property type="entry name" value="Homeodomain-like"/>
    <property type="match status" value="1"/>
</dbReference>
<dbReference type="Proteomes" id="UP001153555">
    <property type="component" value="Unassembled WGS sequence"/>
</dbReference>
<dbReference type="SMART" id="SM00389">
    <property type="entry name" value="HOX"/>
    <property type="match status" value="1"/>
</dbReference>
<evidence type="ECO:0000313" key="11">
    <source>
        <dbReference type="EMBL" id="CAA0843421.1"/>
    </source>
</evidence>
<dbReference type="SMART" id="SM00574">
    <property type="entry name" value="POX"/>
    <property type="match status" value="1"/>
</dbReference>
<evidence type="ECO:0000256" key="2">
    <source>
        <dbReference type="ARBA" id="ARBA00006454"/>
    </source>
</evidence>
<feature type="region of interest" description="Disordered" evidence="9">
    <location>
        <begin position="148"/>
        <end position="180"/>
    </location>
</feature>
<feature type="DNA-binding region" description="Homeobox" evidence="8">
    <location>
        <begin position="306"/>
        <end position="368"/>
    </location>
</feature>
<keyword evidence="3" id="KW-0805">Transcription regulation</keyword>
<evidence type="ECO:0000259" key="10">
    <source>
        <dbReference type="PROSITE" id="PS50071"/>
    </source>
</evidence>
<feature type="region of interest" description="Disordered" evidence="9">
    <location>
        <begin position="378"/>
        <end position="405"/>
    </location>
</feature>
<evidence type="ECO:0000313" key="12">
    <source>
        <dbReference type="Proteomes" id="UP001153555"/>
    </source>
</evidence>
<evidence type="ECO:0000256" key="7">
    <source>
        <dbReference type="ARBA" id="ARBA00023242"/>
    </source>
</evidence>
<comment type="similarity">
    <text evidence="2">Belongs to the TALE/BELL homeobox family.</text>
</comment>
<dbReference type="AlphaFoldDB" id="A0A9N7P369"/>
<evidence type="ECO:0000256" key="8">
    <source>
        <dbReference type="PROSITE-ProRule" id="PRU00108"/>
    </source>
</evidence>
<evidence type="ECO:0000256" key="5">
    <source>
        <dbReference type="ARBA" id="ARBA00023155"/>
    </source>
</evidence>
<organism evidence="11 12">
    <name type="scientific">Striga hermonthica</name>
    <name type="common">Purple witchweed</name>
    <name type="synonym">Buchnera hermonthica</name>
    <dbReference type="NCBI Taxonomy" id="68872"/>
    <lineage>
        <taxon>Eukaryota</taxon>
        <taxon>Viridiplantae</taxon>
        <taxon>Streptophyta</taxon>
        <taxon>Embryophyta</taxon>
        <taxon>Tracheophyta</taxon>
        <taxon>Spermatophyta</taxon>
        <taxon>Magnoliopsida</taxon>
        <taxon>eudicotyledons</taxon>
        <taxon>Gunneridae</taxon>
        <taxon>Pentapetalae</taxon>
        <taxon>asterids</taxon>
        <taxon>lamiids</taxon>
        <taxon>Lamiales</taxon>
        <taxon>Orobanchaceae</taxon>
        <taxon>Buchnereae</taxon>
        <taxon>Striga</taxon>
    </lineage>
</organism>
<evidence type="ECO:0000256" key="1">
    <source>
        <dbReference type="ARBA" id="ARBA00004123"/>
    </source>
</evidence>
<dbReference type="CDD" id="cd00086">
    <property type="entry name" value="homeodomain"/>
    <property type="match status" value="1"/>
</dbReference>
<feature type="compositionally biased region" description="Basic and acidic residues" evidence="9">
    <location>
        <begin position="163"/>
        <end position="180"/>
    </location>
</feature>
<sequence length="520" mass="57643">MLPSEYLLNYKLSSSLQSSEHANVDQINRQLNFSHGGLSLSLGSQDQAASFAHINSDDMNEYANSSICSLLDSIPHHDTDLKDAQYVVSFDSVGKNCDSLRFGGPVCDFQDTSQGGGPDVVAGVISNSKYLKAARDLLDELVSMHGVGKGPEKARDSGSSIGEEIKESADGGARELSASERHDLQSKLTKLLSLLDEVDKRYRQYRHQIRALSSSFDLAVGPGGSLPYTSLARRTISRQFRILHDAIKKQIESAQKNLGDQDSSSQGACILSRLRHVDQQIRQQQRSGLVGFGHHPNHHGLMMRQPWRPQRGLPENAVSVLRAWLFEHFLHPYPKDSEKIILARETGLTRSQVANWFINARVRLWKPMIEEMYKEEFGNAENEPKSSPEHAQDTPQSFNERGVDLQGNNSLISHPLIDESQMVIPDDVFQGDQNVHFGLTQLETKLNFVSGSGGSNFREPQKDGMIGNHAVTLALGLRQSEKDSKPSSGSGSVNEYYYVDHSGNNQTRFVNANLLSDFVA</sequence>
<feature type="domain" description="Homeobox" evidence="10">
    <location>
        <begin position="304"/>
        <end position="367"/>
    </location>
</feature>
<evidence type="ECO:0000256" key="3">
    <source>
        <dbReference type="ARBA" id="ARBA00023015"/>
    </source>
</evidence>
<dbReference type="InterPro" id="IPR006563">
    <property type="entry name" value="POX_dom"/>
</dbReference>
<dbReference type="SUPFAM" id="SSF46689">
    <property type="entry name" value="Homeodomain-like"/>
    <property type="match status" value="1"/>
</dbReference>
<dbReference type="GO" id="GO:0006355">
    <property type="term" value="P:regulation of DNA-templated transcription"/>
    <property type="evidence" value="ECO:0007669"/>
    <property type="project" value="InterPro"/>
</dbReference>
<keyword evidence="7 8" id="KW-0539">Nucleus</keyword>
<dbReference type="InterPro" id="IPR050224">
    <property type="entry name" value="TALE_homeobox"/>
</dbReference>
<keyword evidence="12" id="KW-1185">Reference proteome</keyword>
<dbReference type="GO" id="GO:0005634">
    <property type="term" value="C:nucleus"/>
    <property type="evidence" value="ECO:0007669"/>
    <property type="project" value="UniProtKB-SubCell"/>
</dbReference>
<reference evidence="11" key="1">
    <citation type="submission" date="2019-12" db="EMBL/GenBank/DDBJ databases">
        <authorList>
            <person name="Scholes J."/>
        </authorList>
    </citation>
    <scope>NUCLEOTIDE SEQUENCE</scope>
</reference>
<feature type="compositionally biased region" description="Basic and acidic residues" evidence="9">
    <location>
        <begin position="378"/>
        <end position="392"/>
    </location>
</feature>
<keyword evidence="6" id="KW-0804">Transcription</keyword>
<dbReference type="InterPro" id="IPR008422">
    <property type="entry name" value="KN_HD"/>
</dbReference>
<protein>
    <submittedName>
        <fullName evidence="11">BEL1-like homeodomain protein 7</fullName>
    </submittedName>
</protein>
<comment type="caution">
    <text evidence="11">The sequence shown here is derived from an EMBL/GenBank/DDBJ whole genome shotgun (WGS) entry which is preliminary data.</text>
</comment>
<dbReference type="Pfam" id="PF07526">
    <property type="entry name" value="POX"/>
    <property type="match status" value="1"/>
</dbReference>
<gene>
    <name evidence="11" type="ORF">SHERM_09195</name>
</gene>
<comment type="subcellular location">
    <subcellularLocation>
        <location evidence="1 8">Nucleus</location>
    </subcellularLocation>
</comment>
<accession>A0A9N7P369</accession>
<dbReference type="InterPro" id="IPR009057">
    <property type="entry name" value="Homeodomain-like_sf"/>
</dbReference>
<dbReference type="EMBL" id="CACSLK010035018">
    <property type="protein sequence ID" value="CAA0843421.1"/>
    <property type="molecule type" value="Genomic_DNA"/>
</dbReference>
<keyword evidence="5 8" id="KW-0371">Homeobox</keyword>
<evidence type="ECO:0000256" key="6">
    <source>
        <dbReference type="ARBA" id="ARBA00023163"/>
    </source>
</evidence>
<evidence type="ECO:0000256" key="9">
    <source>
        <dbReference type="SAM" id="MobiDB-lite"/>
    </source>
</evidence>
<keyword evidence="4 8" id="KW-0238">DNA-binding</keyword>
<dbReference type="PROSITE" id="PS50071">
    <property type="entry name" value="HOMEOBOX_2"/>
    <property type="match status" value="1"/>
</dbReference>
<name>A0A9N7P369_STRHE</name>
<dbReference type="GO" id="GO:0003677">
    <property type="term" value="F:DNA binding"/>
    <property type="evidence" value="ECO:0007669"/>
    <property type="project" value="UniProtKB-UniRule"/>
</dbReference>
<dbReference type="Pfam" id="PF05920">
    <property type="entry name" value="Homeobox_KN"/>
    <property type="match status" value="1"/>
</dbReference>